<protein>
    <submittedName>
        <fullName evidence="2">Uncharacterized protein</fullName>
    </submittedName>
</protein>
<dbReference type="WBParaSite" id="L893_g15577.t1">
    <property type="protein sequence ID" value="L893_g15577.t1"/>
    <property type="gene ID" value="L893_g15577"/>
</dbReference>
<proteinExistence type="predicted"/>
<dbReference type="Proteomes" id="UP000095287">
    <property type="component" value="Unplaced"/>
</dbReference>
<organism evidence="1 2">
    <name type="scientific">Steinernema glaseri</name>
    <dbReference type="NCBI Taxonomy" id="37863"/>
    <lineage>
        <taxon>Eukaryota</taxon>
        <taxon>Metazoa</taxon>
        <taxon>Ecdysozoa</taxon>
        <taxon>Nematoda</taxon>
        <taxon>Chromadorea</taxon>
        <taxon>Rhabditida</taxon>
        <taxon>Tylenchina</taxon>
        <taxon>Panagrolaimomorpha</taxon>
        <taxon>Strongyloidoidea</taxon>
        <taxon>Steinernematidae</taxon>
        <taxon>Steinernema</taxon>
    </lineage>
</organism>
<reference evidence="2" key="1">
    <citation type="submission" date="2016-11" db="UniProtKB">
        <authorList>
            <consortium name="WormBaseParasite"/>
        </authorList>
    </citation>
    <scope>IDENTIFICATION</scope>
</reference>
<accession>A0A1I7YEI9</accession>
<sequence length="81" mass="8680">MSDLAPYFAGVGTCNLIYYRVVLTFPRPPFHLTSCNVSPLPALLLAVGTRNPICPRALCHHSLTLTVVGVLGAKRLLSSTS</sequence>
<evidence type="ECO:0000313" key="2">
    <source>
        <dbReference type="WBParaSite" id="L893_g15577.t1"/>
    </source>
</evidence>
<dbReference type="AlphaFoldDB" id="A0A1I7YEI9"/>
<evidence type="ECO:0000313" key="1">
    <source>
        <dbReference type="Proteomes" id="UP000095287"/>
    </source>
</evidence>
<name>A0A1I7YEI9_9BILA</name>
<keyword evidence="1" id="KW-1185">Reference proteome</keyword>